<gene>
    <name evidence="2" type="ORF">JKA74_00920</name>
</gene>
<feature type="transmembrane region" description="Helical" evidence="1">
    <location>
        <begin position="60"/>
        <end position="78"/>
    </location>
</feature>
<dbReference type="AlphaFoldDB" id="A0A934WV96"/>
<comment type="caution">
    <text evidence="2">The sequence shown here is derived from an EMBL/GenBank/DDBJ whole genome shotgun (WGS) entry which is preliminary data.</text>
</comment>
<protein>
    <submittedName>
        <fullName evidence="2">Uncharacterized protein</fullName>
    </submittedName>
</protein>
<feature type="transmembrane region" description="Helical" evidence="1">
    <location>
        <begin position="31"/>
        <end position="54"/>
    </location>
</feature>
<evidence type="ECO:0000313" key="3">
    <source>
        <dbReference type="Proteomes" id="UP000611723"/>
    </source>
</evidence>
<evidence type="ECO:0000313" key="2">
    <source>
        <dbReference type="EMBL" id="MBK6263580.1"/>
    </source>
</evidence>
<keyword evidence="1" id="KW-0472">Membrane</keyword>
<name>A0A934WV96_9BACT</name>
<reference evidence="2" key="1">
    <citation type="submission" date="2021-01" db="EMBL/GenBank/DDBJ databases">
        <title>Marivirga aurantiaca sp. nov., isolated from intertidal surface sediments.</title>
        <authorList>
            <person name="Zhang M."/>
        </authorList>
    </citation>
    <scope>NUCLEOTIDE SEQUENCE</scope>
    <source>
        <strain evidence="2">S37H4</strain>
    </source>
</reference>
<organism evidence="2 3">
    <name type="scientific">Marivirga aurantiaca</name>
    <dbReference type="NCBI Taxonomy" id="2802615"/>
    <lineage>
        <taxon>Bacteria</taxon>
        <taxon>Pseudomonadati</taxon>
        <taxon>Bacteroidota</taxon>
        <taxon>Cytophagia</taxon>
        <taxon>Cytophagales</taxon>
        <taxon>Marivirgaceae</taxon>
        <taxon>Marivirga</taxon>
    </lineage>
</organism>
<keyword evidence="1" id="KW-0812">Transmembrane</keyword>
<feature type="transmembrane region" description="Helical" evidence="1">
    <location>
        <begin position="90"/>
        <end position="111"/>
    </location>
</feature>
<keyword evidence="1" id="KW-1133">Transmembrane helix</keyword>
<evidence type="ECO:0000256" key="1">
    <source>
        <dbReference type="SAM" id="Phobius"/>
    </source>
</evidence>
<feature type="transmembrane region" description="Helical" evidence="1">
    <location>
        <begin position="144"/>
        <end position="161"/>
    </location>
</feature>
<sequence length="189" mass="21385">MEQEKLEVNQSLNIISEMITASRYNLAEDRIIYLMWGYAVAISAIIHYILQFQLGIKEAYYVWFSMPVLGIIQTIYFAKKKKRKRVHTYVNRALSYIWLGFVLVLISLLIISPQISWGGVYPVFMFLYGIATISTAGVIKFKPLAIGGVISICCGIIAAYLAFEYQLLLLSMAIICSFVIPGHLLKNAN</sequence>
<dbReference type="RefSeq" id="WP_201429271.1">
    <property type="nucleotide sequence ID" value="NZ_JAEQBW010000001.1"/>
</dbReference>
<accession>A0A934WV96</accession>
<proteinExistence type="predicted"/>
<dbReference type="Proteomes" id="UP000611723">
    <property type="component" value="Unassembled WGS sequence"/>
</dbReference>
<dbReference type="EMBL" id="JAEQBW010000001">
    <property type="protein sequence ID" value="MBK6263580.1"/>
    <property type="molecule type" value="Genomic_DNA"/>
</dbReference>
<feature type="transmembrane region" description="Helical" evidence="1">
    <location>
        <begin position="167"/>
        <end position="185"/>
    </location>
</feature>
<keyword evidence="3" id="KW-1185">Reference proteome</keyword>
<feature type="transmembrane region" description="Helical" evidence="1">
    <location>
        <begin position="117"/>
        <end position="139"/>
    </location>
</feature>